<evidence type="ECO:0000313" key="2">
    <source>
        <dbReference type="EMBL" id="KAD2393417.1"/>
    </source>
</evidence>
<dbReference type="OrthoDB" id="1700723at2759"/>
<evidence type="ECO:0000256" key="1">
    <source>
        <dbReference type="SAM" id="MobiDB-lite"/>
    </source>
</evidence>
<name>A0A5N6LMK7_9ASTR</name>
<keyword evidence="3" id="KW-1185">Reference proteome</keyword>
<gene>
    <name evidence="2" type="ORF">E3N88_40394</name>
</gene>
<accession>A0A5N6LMK7</accession>
<protein>
    <submittedName>
        <fullName evidence="2">Uncharacterized protein</fullName>
    </submittedName>
</protein>
<dbReference type="EMBL" id="SZYD01000019">
    <property type="protein sequence ID" value="KAD2393417.1"/>
    <property type="molecule type" value="Genomic_DNA"/>
</dbReference>
<dbReference type="AlphaFoldDB" id="A0A5N6LMK7"/>
<dbReference type="PANTHER" id="PTHR33499">
    <property type="entry name" value="OS12G0282400 PROTEIN-RELATED"/>
    <property type="match status" value="1"/>
</dbReference>
<sequence>MEELELDLDDSQTDKSTDEIENVDAMWILMFVMMVTGVTTRRSNEQDSRQPRIQSAVNGSASEVIPHPRRKRNRCSTDNEAIASYADQPADQPATDPPKRRGPSLNVSATKTLDNLPTGAKISLTLSSDTKGFVGNSATQFATECGIIIRNYCPMNFHTWDSIPEDVKNLLYERLQGRFNLLRTDRVFMEHVNARLHAQWKRTRGTLSAYWKKNGGKTDPQLARSKMKPGCRSQEDWNLLCDYWELEKTRVSIIDA</sequence>
<dbReference type="Proteomes" id="UP000326396">
    <property type="component" value="Linkage Group LG9"/>
</dbReference>
<dbReference type="PANTHER" id="PTHR33499:SF38">
    <property type="match status" value="1"/>
</dbReference>
<evidence type="ECO:0000313" key="3">
    <source>
        <dbReference type="Proteomes" id="UP000326396"/>
    </source>
</evidence>
<comment type="caution">
    <text evidence="2">The sequence shown here is derived from an EMBL/GenBank/DDBJ whole genome shotgun (WGS) entry which is preliminary data.</text>
</comment>
<proteinExistence type="predicted"/>
<feature type="compositionally biased region" description="Polar residues" evidence="1">
    <location>
        <begin position="51"/>
        <end position="61"/>
    </location>
</feature>
<organism evidence="2 3">
    <name type="scientific">Mikania micrantha</name>
    <name type="common">bitter vine</name>
    <dbReference type="NCBI Taxonomy" id="192012"/>
    <lineage>
        <taxon>Eukaryota</taxon>
        <taxon>Viridiplantae</taxon>
        <taxon>Streptophyta</taxon>
        <taxon>Embryophyta</taxon>
        <taxon>Tracheophyta</taxon>
        <taxon>Spermatophyta</taxon>
        <taxon>Magnoliopsida</taxon>
        <taxon>eudicotyledons</taxon>
        <taxon>Gunneridae</taxon>
        <taxon>Pentapetalae</taxon>
        <taxon>asterids</taxon>
        <taxon>campanulids</taxon>
        <taxon>Asterales</taxon>
        <taxon>Asteraceae</taxon>
        <taxon>Asteroideae</taxon>
        <taxon>Heliantheae alliance</taxon>
        <taxon>Eupatorieae</taxon>
        <taxon>Mikania</taxon>
    </lineage>
</organism>
<reference evidence="2 3" key="1">
    <citation type="submission" date="2019-05" db="EMBL/GenBank/DDBJ databases">
        <title>Mikania micrantha, genome provides insights into the molecular mechanism of rapid growth.</title>
        <authorList>
            <person name="Liu B."/>
        </authorList>
    </citation>
    <scope>NUCLEOTIDE SEQUENCE [LARGE SCALE GENOMIC DNA]</scope>
    <source>
        <strain evidence="2">NLD-2019</strain>
        <tissue evidence="2">Leaf</tissue>
    </source>
</reference>
<feature type="region of interest" description="Disordered" evidence="1">
    <location>
        <begin position="41"/>
        <end position="110"/>
    </location>
</feature>